<dbReference type="InterPro" id="IPR054331">
    <property type="entry name" value="LiaF_TM"/>
</dbReference>
<dbReference type="RefSeq" id="WP_073016434.1">
    <property type="nucleotide sequence ID" value="NZ_FQXU01000003.1"/>
</dbReference>
<reference evidence="4 5" key="1">
    <citation type="submission" date="2016-11" db="EMBL/GenBank/DDBJ databases">
        <authorList>
            <person name="Jaros S."/>
            <person name="Januszkiewicz K."/>
            <person name="Wedrychowicz H."/>
        </authorList>
    </citation>
    <scope>NUCLEOTIDE SEQUENCE [LARGE SCALE GENOMIC DNA]</scope>
    <source>
        <strain evidence="4 5">DSM 6191</strain>
    </source>
</reference>
<dbReference type="InterPro" id="IPR024425">
    <property type="entry name" value="LiaF-like_C"/>
</dbReference>
<dbReference type="Proteomes" id="UP000184241">
    <property type="component" value="Unassembled WGS sequence"/>
</dbReference>
<evidence type="ECO:0000313" key="5">
    <source>
        <dbReference type="Proteomes" id="UP000184241"/>
    </source>
</evidence>
<evidence type="ECO:0000259" key="2">
    <source>
        <dbReference type="Pfam" id="PF09922"/>
    </source>
</evidence>
<accession>A0A1M5UIP8</accession>
<proteinExistence type="predicted"/>
<protein>
    <submittedName>
        <fullName evidence="4">Cell wall-active antibiotics response 4TMS YvqF</fullName>
    </submittedName>
</protein>
<feature type="transmembrane region" description="Helical" evidence="1">
    <location>
        <begin position="80"/>
        <end position="97"/>
    </location>
</feature>
<gene>
    <name evidence="4" type="ORF">SAMN02745941_00539</name>
</gene>
<evidence type="ECO:0000256" key="1">
    <source>
        <dbReference type="SAM" id="Phobius"/>
    </source>
</evidence>
<organism evidence="4 5">
    <name type="scientific">Clostridium intestinale DSM 6191</name>
    <dbReference type="NCBI Taxonomy" id="1121320"/>
    <lineage>
        <taxon>Bacteria</taxon>
        <taxon>Bacillati</taxon>
        <taxon>Bacillota</taxon>
        <taxon>Clostridia</taxon>
        <taxon>Eubacteriales</taxon>
        <taxon>Clostridiaceae</taxon>
        <taxon>Clostridium</taxon>
    </lineage>
</organism>
<keyword evidence="1" id="KW-1133">Transmembrane helix</keyword>
<feature type="domain" description="LiaF transmembrane" evidence="3">
    <location>
        <begin position="7"/>
        <end position="101"/>
    </location>
</feature>
<evidence type="ECO:0000313" key="4">
    <source>
        <dbReference type="EMBL" id="SHH62801.1"/>
    </source>
</evidence>
<keyword evidence="1" id="KW-0812">Transmembrane</keyword>
<evidence type="ECO:0000259" key="3">
    <source>
        <dbReference type="Pfam" id="PF22570"/>
    </source>
</evidence>
<keyword evidence="1" id="KW-0472">Membrane</keyword>
<dbReference type="Pfam" id="PF09922">
    <property type="entry name" value="LiaF-like_C"/>
    <property type="match status" value="1"/>
</dbReference>
<dbReference type="Pfam" id="PF22570">
    <property type="entry name" value="LiaF-TM"/>
    <property type="match status" value="1"/>
</dbReference>
<feature type="transmembrane region" description="Helical" evidence="1">
    <location>
        <begin position="7"/>
        <end position="27"/>
    </location>
</feature>
<dbReference type="EMBL" id="FQXU01000003">
    <property type="protein sequence ID" value="SHH62801.1"/>
    <property type="molecule type" value="Genomic_DNA"/>
</dbReference>
<dbReference type="AlphaFoldDB" id="A0A1M5UIP8"/>
<sequence length="236" mass="26772">MKKERVFWGFIFILSGIFLIVSKLGYFPDVNPFSLILTFFLVVVIGKSIIRLNFPGILFPIAFICIMYDNQLGITQITPWTVLIAALFGSIGLSMLFHKHVKFIHHKHFHKHHHDDYKFEKIDVEDDGKVSFKSSFGASIKYINTNKFEQADLECSFGALKVYFDNAVMSKDNAVVKIDASFSGVELYIPKTWRVDIKTNAFLGDVSEKNRSGQVITNTLTLVGDISFAGVEIIYI</sequence>
<feature type="transmembrane region" description="Helical" evidence="1">
    <location>
        <begin position="33"/>
        <end position="50"/>
    </location>
</feature>
<feature type="domain" description="Cell wall-active antibiotics response LiaF-like C-terminal" evidence="2">
    <location>
        <begin position="147"/>
        <end position="220"/>
    </location>
</feature>
<name>A0A1M5UIP8_9CLOT</name>